<keyword evidence="2" id="KW-1185">Reference proteome</keyword>
<accession>A0A0H4X159</accession>
<evidence type="ECO:0000313" key="2">
    <source>
        <dbReference type="Proteomes" id="UP000009026"/>
    </source>
</evidence>
<dbReference type="AlphaFoldDB" id="A0A0H4X159"/>
<evidence type="ECO:0008006" key="3">
    <source>
        <dbReference type="Google" id="ProtNLM"/>
    </source>
</evidence>
<dbReference type="eggNOG" id="COG0304">
    <property type="taxonomic scope" value="Bacteria"/>
</dbReference>
<dbReference type="Gene3D" id="3.40.47.10">
    <property type="match status" value="1"/>
</dbReference>
<dbReference type="PATRIC" id="fig|1297742.4.peg.5867"/>
<evidence type="ECO:0000313" key="1">
    <source>
        <dbReference type="EMBL" id="AKQ68859.1"/>
    </source>
</evidence>
<sequence length="365" mass="38521">MVSSVGRTALAACAAIHARISRPRKLRYFRSVDEETQDAVGLTAHPLTGYTEGFDGVGRWRRLALGALEDLLRTPCVPKDADSRFWGRTGMVGVLPVPEDLLPVPEPESASLLALCLSPLRDELGLDVAVESMKAVAMGSAGLFVALEMGLRWLDDGVLDRCLIVVADSYLTPLPLLRLSRERRLKWDGQPVGLMPGEAGVGFLLERETHAVRRGASPLARILAVATGRESSPGSGARHFSGVALGSCVRDALGRSAAPLPFSGDIHVDLNGESWRSRQWGGALARLRDGLAEPRIHTVASSVGDTGCASAALGLCQAVHGLCWGHARSNPCLVVSSADDGAVGCVAVQGMGAPIRALFMGRRAG</sequence>
<dbReference type="STRING" id="1297742.A176_005771"/>
<dbReference type="GO" id="GO:0016746">
    <property type="term" value="F:acyltransferase activity"/>
    <property type="evidence" value="ECO:0007669"/>
    <property type="project" value="InterPro"/>
</dbReference>
<proteinExistence type="predicted"/>
<dbReference type="KEGG" id="mym:A176_005771"/>
<organism evidence="1 2">
    <name type="scientific">Pseudomyxococcus hansupus</name>
    <dbReference type="NCBI Taxonomy" id="1297742"/>
    <lineage>
        <taxon>Bacteria</taxon>
        <taxon>Pseudomonadati</taxon>
        <taxon>Myxococcota</taxon>
        <taxon>Myxococcia</taxon>
        <taxon>Myxococcales</taxon>
        <taxon>Cystobacterineae</taxon>
        <taxon>Myxococcaceae</taxon>
        <taxon>Pseudomyxococcus</taxon>
    </lineage>
</organism>
<name>A0A0H4X159_9BACT</name>
<dbReference type="EMBL" id="CP012109">
    <property type="protein sequence ID" value="AKQ68859.1"/>
    <property type="molecule type" value="Genomic_DNA"/>
</dbReference>
<dbReference type="Proteomes" id="UP000009026">
    <property type="component" value="Chromosome"/>
</dbReference>
<dbReference type="InterPro" id="IPR016039">
    <property type="entry name" value="Thiolase-like"/>
</dbReference>
<dbReference type="SUPFAM" id="SSF53901">
    <property type="entry name" value="Thiolase-like"/>
    <property type="match status" value="1"/>
</dbReference>
<reference evidence="1 2" key="1">
    <citation type="journal article" date="2016" name="PLoS ONE">
        <title>Complete Genome Sequence and Comparative Genomics of a Novel Myxobacterium Myxococcus hansupus.</title>
        <authorList>
            <person name="Sharma G."/>
            <person name="Narwani T."/>
            <person name="Subramanian S."/>
        </authorList>
    </citation>
    <scope>NUCLEOTIDE SEQUENCE [LARGE SCALE GENOMIC DNA]</scope>
    <source>
        <strain evidence="2">mixupus</strain>
    </source>
</reference>
<protein>
    <recommendedName>
        <fullName evidence="3">Beta-ketoacyl synthase N-terminal domain-containing protein</fullName>
    </recommendedName>
</protein>
<gene>
    <name evidence="1" type="ORF">A176_005771</name>
</gene>